<gene>
    <name evidence="10" type="primary">LOC107721571</name>
</gene>
<reference evidence="10" key="1">
    <citation type="submission" date="2025-08" db="UniProtKB">
        <authorList>
            <consortium name="Ensembl"/>
        </authorList>
    </citation>
    <scope>IDENTIFICATION</scope>
</reference>
<proteinExistence type="inferred from homology"/>
<dbReference type="GO" id="GO:0005930">
    <property type="term" value="C:axoneme"/>
    <property type="evidence" value="ECO:0007669"/>
    <property type="project" value="UniProtKB-SubCell"/>
</dbReference>
<feature type="domain" description="CFAP91" evidence="9">
    <location>
        <begin position="139"/>
        <end position="172"/>
    </location>
</feature>
<keyword evidence="7" id="KW-0175">Coiled coil</keyword>
<feature type="coiled-coil region" evidence="7">
    <location>
        <begin position="305"/>
        <end position="341"/>
    </location>
</feature>
<dbReference type="Ensembl" id="ENSSRHT00000069328.1">
    <property type="protein sequence ID" value="ENSSRHP00000067485.1"/>
    <property type="gene ID" value="ENSSRHG00000033525.1"/>
</dbReference>
<evidence type="ECO:0000259" key="9">
    <source>
        <dbReference type="Pfam" id="PF14738"/>
    </source>
</evidence>
<evidence type="ECO:0000256" key="3">
    <source>
        <dbReference type="ARBA" id="ARBA00023212"/>
    </source>
</evidence>
<keyword evidence="11" id="KW-1185">Reference proteome</keyword>
<dbReference type="Proteomes" id="UP000472270">
    <property type="component" value="Unassembled WGS sequence"/>
</dbReference>
<comment type="subcellular location">
    <subcellularLocation>
        <location evidence="1">Cytoplasm</location>
        <location evidence="1">Cytoskeleton</location>
        <location evidence="1">Cilium axoneme</location>
    </subcellularLocation>
</comment>
<comment type="similarity">
    <text evidence="5">Belongs to the CFAP91 family.</text>
</comment>
<feature type="region of interest" description="Disordered" evidence="8">
    <location>
        <begin position="124"/>
        <end position="156"/>
    </location>
</feature>
<dbReference type="PANTHER" id="PTHR22455">
    <property type="entry name" value="CILIA- AND FLAGELLA-ASSOCIATED PROTEIN 91"/>
    <property type="match status" value="1"/>
</dbReference>
<evidence type="ECO:0000256" key="1">
    <source>
        <dbReference type="ARBA" id="ARBA00004430"/>
    </source>
</evidence>
<dbReference type="InterPro" id="IPR026720">
    <property type="entry name" value="CFAP91"/>
</dbReference>
<keyword evidence="2" id="KW-0963">Cytoplasm</keyword>
<evidence type="ECO:0000313" key="10">
    <source>
        <dbReference type="Ensembl" id="ENSSRHP00000067485.1"/>
    </source>
</evidence>
<accession>A0A673KM28</accession>
<protein>
    <recommendedName>
        <fullName evidence="6">Cilia- and flagella-associated protein 91</fullName>
    </recommendedName>
</protein>
<dbReference type="PANTHER" id="PTHR22455:SF10">
    <property type="entry name" value="CILIA- AND FLAGELLA-ASSOCIATED PROTEIN 91"/>
    <property type="match status" value="1"/>
</dbReference>
<name>A0A673KM28_9TELE</name>
<feature type="compositionally biased region" description="Polar residues" evidence="8">
    <location>
        <begin position="512"/>
        <end position="534"/>
    </location>
</feature>
<dbReference type="InterPro" id="IPR032840">
    <property type="entry name" value="CFAP91_dom"/>
</dbReference>
<dbReference type="Pfam" id="PF14738">
    <property type="entry name" value="CFAP91"/>
    <property type="match status" value="1"/>
</dbReference>
<dbReference type="AlphaFoldDB" id="A0A673KM28"/>
<keyword evidence="3" id="KW-0206">Cytoskeleton</keyword>
<keyword evidence="4" id="KW-0966">Cell projection</keyword>
<feature type="region of interest" description="Disordered" evidence="8">
    <location>
        <begin position="512"/>
        <end position="535"/>
    </location>
</feature>
<organism evidence="10 11">
    <name type="scientific">Sinocyclocheilus rhinocerous</name>
    <dbReference type="NCBI Taxonomy" id="307959"/>
    <lineage>
        <taxon>Eukaryota</taxon>
        <taxon>Metazoa</taxon>
        <taxon>Chordata</taxon>
        <taxon>Craniata</taxon>
        <taxon>Vertebrata</taxon>
        <taxon>Euteleostomi</taxon>
        <taxon>Actinopterygii</taxon>
        <taxon>Neopterygii</taxon>
        <taxon>Teleostei</taxon>
        <taxon>Ostariophysi</taxon>
        <taxon>Cypriniformes</taxon>
        <taxon>Cyprinidae</taxon>
        <taxon>Cyprininae</taxon>
        <taxon>Sinocyclocheilus</taxon>
    </lineage>
</organism>
<evidence type="ECO:0000256" key="6">
    <source>
        <dbReference type="ARBA" id="ARBA00029555"/>
    </source>
</evidence>
<reference evidence="10" key="2">
    <citation type="submission" date="2025-09" db="UniProtKB">
        <authorList>
            <consortium name="Ensembl"/>
        </authorList>
    </citation>
    <scope>IDENTIFICATION</scope>
</reference>
<evidence type="ECO:0000256" key="2">
    <source>
        <dbReference type="ARBA" id="ARBA00022490"/>
    </source>
</evidence>
<sequence length="560" mass="64804">MSVSVTQTFHKKNEGNRGFRQQRTYDYLYDPAYTLSADEEHARENFRAHASVDRVRKVPEFNSIQALQRLTGVVSQIHRPNHADVTGVDRWKFFKRPLIPFTQQIPPDVVFALSQSDLLSASYGDEKRSPTPFQRSVGVQTDYRESETQTDPFSPDYAVRPGTAPTELLTLHVKTDIILSIVFLFLTAMRKLLAKRRNVEGKLERRDIIKDYSDYGFQTYAPLSQFGQTSDRNSNRNMVKSHFLSTYEGLFLFAEVVFLMTIQDTVKFVGDEERELAIIFLQKVLRGRSAQNQMFDGKEKRLELIQELRTTHALQKEEQDKKEAEKQVTLALQRQRDIQSERVSQIESYISGLSGGVIVDMLDFLSKELLRLQEERRIHAFTLLAERNRRIREAEESGRRQIEERRRREEDEIFKQVVKVHQDTVDMYLEDVILGSINQTADAQAREEIHRKAEELNNITYAMEEMNSQQSEAIVAELVYRFLIPEEQKITVRERVRQSQRRHLQAVRSIIRSSPGSSAVSQPPSPSDRASSAVLNDRLSQVEEAVPRTVTPRALLAYKH</sequence>
<evidence type="ECO:0000256" key="4">
    <source>
        <dbReference type="ARBA" id="ARBA00023273"/>
    </source>
</evidence>
<evidence type="ECO:0000256" key="8">
    <source>
        <dbReference type="SAM" id="MobiDB-lite"/>
    </source>
</evidence>
<evidence type="ECO:0000256" key="7">
    <source>
        <dbReference type="SAM" id="Coils"/>
    </source>
</evidence>
<evidence type="ECO:0000256" key="5">
    <source>
        <dbReference type="ARBA" id="ARBA00029468"/>
    </source>
</evidence>
<evidence type="ECO:0000313" key="11">
    <source>
        <dbReference type="Proteomes" id="UP000472270"/>
    </source>
</evidence>